<dbReference type="PANTHER" id="PTHR20961">
    <property type="entry name" value="GLYCOSYLTRANSFERASE"/>
    <property type="match status" value="1"/>
</dbReference>
<evidence type="ECO:0000256" key="4">
    <source>
        <dbReference type="ARBA" id="ARBA00022679"/>
    </source>
</evidence>
<keyword evidence="3" id="KW-0328">Glycosyltransferase</keyword>
<keyword evidence="4" id="KW-0808">Transferase</keyword>
<dbReference type="EMBL" id="JAGYWB010000015">
    <property type="protein sequence ID" value="KAI0497552.1"/>
    <property type="molecule type" value="Genomic_DNA"/>
</dbReference>
<protein>
    <recommendedName>
        <fullName evidence="7">Glycosyltransferase 61 catalytic domain-containing protein</fullName>
    </recommendedName>
</protein>
<dbReference type="InterPro" id="IPR007657">
    <property type="entry name" value="Glycosyltransferase_61"/>
</dbReference>
<accession>A0A8T3AP73</accession>
<dbReference type="SMR" id="A0A8T3AP73"/>
<comment type="caution">
    <text evidence="8">The sequence shown here is derived from an EMBL/GenBank/DDBJ whole genome shotgun (WGS) entry which is preliminary data.</text>
</comment>
<keyword evidence="6" id="KW-0472">Membrane</keyword>
<sequence length="471" mass="53990">MAKNHRFVFSEQHSIPASSDYSGNRKAPSPLLRFFFLSFFAVTFIILCSSTILHPFFYFPVTEAESQILNRASSSLCSFVINNSICCDRSAFRTDICFLHGDVRTHSLSNTIFFQSVVLRQETIRPYTRKWEKNIMAIVSELRLRAIAGPTVSCDIVHPFPAVVFSTGGYTGNVFHEFNDGIIPLYLTAHHHNRDVILLVLDHHNWWVSRYAEILSRISRFPPINFSNDSRTHCFPSATVGLHIHDDLTIDPTQTPLNNSIIGFRQFLDDAYAPRLRWLEVAEKPNLVLVLRNGSRSVENEGDLVAMATEMGFRVGILRPEKTTELASIYKVMNGSDVMIGVHGAAMTHFLFMRPGAVFVQIIPLGTEWAAETYYGAPARRMGLRYVAYKVRVEESSLWREYGREHPVVREPGKINARGWEETKRVYLDRQNVSLDLGRFRRTLEGVRRYLDGGRLRRPEEAEEETERRQK</sequence>
<evidence type="ECO:0000256" key="5">
    <source>
        <dbReference type="ARBA" id="ARBA00023180"/>
    </source>
</evidence>
<evidence type="ECO:0000256" key="1">
    <source>
        <dbReference type="ARBA" id="ARBA00004323"/>
    </source>
</evidence>
<dbReference type="AlphaFoldDB" id="A0A8T3AP73"/>
<feature type="transmembrane region" description="Helical" evidence="6">
    <location>
        <begin position="34"/>
        <end position="59"/>
    </location>
</feature>
<dbReference type="GO" id="GO:0000139">
    <property type="term" value="C:Golgi membrane"/>
    <property type="evidence" value="ECO:0007669"/>
    <property type="project" value="UniProtKB-SubCell"/>
</dbReference>
<evidence type="ECO:0000256" key="3">
    <source>
        <dbReference type="ARBA" id="ARBA00022676"/>
    </source>
</evidence>
<evidence type="ECO:0000313" key="8">
    <source>
        <dbReference type="EMBL" id="KAI0497552.1"/>
    </source>
</evidence>
<evidence type="ECO:0000256" key="6">
    <source>
        <dbReference type="SAM" id="Phobius"/>
    </source>
</evidence>
<comment type="subcellular location">
    <subcellularLocation>
        <location evidence="1">Golgi apparatus membrane</location>
        <topology evidence="1">Single-pass type II membrane protein</topology>
    </subcellularLocation>
</comment>
<evidence type="ECO:0000256" key="2">
    <source>
        <dbReference type="ARBA" id="ARBA00004881"/>
    </source>
</evidence>
<feature type="domain" description="Glycosyltransferase 61 catalytic" evidence="7">
    <location>
        <begin position="253"/>
        <end position="360"/>
    </location>
</feature>
<keyword evidence="6" id="KW-0812">Transmembrane</keyword>
<gene>
    <name evidence="8" type="ORF">KFK09_020783</name>
</gene>
<name>A0A8T3AP73_DENNO</name>
<evidence type="ECO:0000313" key="9">
    <source>
        <dbReference type="Proteomes" id="UP000829196"/>
    </source>
</evidence>
<dbReference type="Proteomes" id="UP000829196">
    <property type="component" value="Unassembled WGS sequence"/>
</dbReference>
<keyword evidence="5" id="KW-0325">Glycoprotein</keyword>
<keyword evidence="6" id="KW-1133">Transmembrane helix</keyword>
<dbReference type="GO" id="GO:0016763">
    <property type="term" value="F:pentosyltransferase activity"/>
    <property type="evidence" value="ECO:0007669"/>
    <property type="project" value="UniProtKB-ARBA"/>
</dbReference>
<reference evidence="8" key="1">
    <citation type="journal article" date="2022" name="Front. Genet.">
        <title>Chromosome-Scale Assembly of the Dendrobium nobile Genome Provides Insights Into the Molecular Mechanism of the Biosynthesis of the Medicinal Active Ingredient of Dendrobium.</title>
        <authorList>
            <person name="Xu Q."/>
            <person name="Niu S.-C."/>
            <person name="Li K.-L."/>
            <person name="Zheng P.-J."/>
            <person name="Zhang X.-J."/>
            <person name="Jia Y."/>
            <person name="Liu Y."/>
            <person name="Niu Y.-X."/>
            <person name="Yu L.-H."/>
            <person name="Chen D.-F."/>
            <person name="Zhang G.-Q."/>
        </authorList>
    </citation>
    <scope>NUCLEOTIDE SEQUENCE</scope>
    <source>
        <tissue evidence="8">Leaf</tissue>
    </source>
</reference>
<proteinExistence type="predicted"/>
<dbReference type="PANTHER" id="PTHR20961:SF124">
    <property type="entry name" value="GLYCOSYLTRANSFERASE"/>
    <property type="match status" value="1"/>
</dbReference>
<dbReference type="Pfam" id="PF04577">
    <property type="entry name" value="Glyco_transf_61"/>
    <property type="match status" value="1"/>
</dbReference>
<evidence type="ECO:0000259" key="7">
    <source>
        <dbReference type="Pfam" id="PF04577"/>
    </source>
</evidence>
<dbReference type="OrthoDB" id="529273at2759"/>
<keyword evidence="9" id="KW-1185">Reference proteome</keyword>
<comment type="pathway">
    <text evidence="2">Glycan metabolism.</text>
</comment>
<organism evidence="8 9">
    <name type="scientific">Dendrobium nobile</name>
    <name type="common">Orchid</name>
    <dbReference type="NCBI Taxonomy" id="94219"/>
    <lineage>
        <taxon>Eukaryota</taxon>
        <taxon>Viridiplantae</taxon>
        <taxon>Streptophyta</taxon>
        <taxon>Embryophyta</taxon>
        <taxon>Tracheophyta</taxon>
        <taxon>Spermatophyta</taxon>
        <taxon>Magnoliopsida</taxon>
        <taxon>Liliopsida</taxon>
        <taxon>Asparagales</taxon>
        <taxon>Orchidaceae</taxon>
        <taxon>Epidendroideae</taxon>
        <taxon>Malaxideae</taxon>
        <taxon>Dendrobiinae</taxon>
        <taxon>Dendrobium</taxon>
    </lineage>
</organism>
<dbReference type="InterPro" id="IPR049625">
    <property type="entry name" value="Glyco_transf_61_cat"/>
</dbReference>